<keyword evidence="2" id="KW-0067">ATP-binding</keyword>
<name>A0ABX1K6K6_9CELL</name>
<feature type="non-terminal residue" evidence="5">
    <location>
        <position position="68"/>
    </location>
</feature>
<keyword evidence="2" id="KW-0378">Hydrolase</keyword>
<keyword evidence="2" id="KW-0347">Helicase</keyword>
<keyword evidence="2" id="KW-0547">Nucleotide-binding</keyword>
<evidence type="ECO:0000313" key="6">
    <source>
        <dbReference type="Proteomes" id="UP000777774"/>
    </source>
</evidence>
<keyword evidence="6" id="KW-1185">Reference proteome</keyword>
<evidence type="ECO:0000256" key="3">
    <source>
        <dbReference type="ARBA" id="ARBA00023204"/>
    </source>
</evidence>
<proteinExistence type="predicted"/>
<evidence type="ECO:0000256" key="1">
    <source>
        <dbReference type="ARBA" id="ARBA00022763"/>
    </source>
</evidence>
<evidence type="ECO:0000256" key="2">
    <source>
        <dbReference type="ARBA" id="ARBA00022806"/>
    </source>
</evidence>
<protein>
    <submittedName>
        <fullName evidence="5">PD-(D/E)XK nuclease family protein</fullName>
    </submittedName>
</protein>
<evidence type="ECO:0000313" key="5">
    <source>
        <dbReference type="EMBL" id="NKY41704.1"/>
    </source>
</evidence>
<feature type="domain" description="PD-(D/E)XK endonuclease-like" evidence="4">
    <location>
        <begin position="35"/>
        <end position="64"/>
    </location>
</feature>
<dbReference type="EMBL" id="JAAXOY010000872">
    <property type="protein sequence ID" value="NKY41704.1"/>
    <property type="molecule type" value="Genomic_DNA"/>
</dbReference>
<keyword evidence="3" id="KW-0234">DNA repair</keyword>
<dbReference type="Proteomes" id="UP000777774">
    <property type="component" value="Unassembled WGS sequence"/>
</dbReference>
<comment type="caution">
    <text evidence="5">The sequence shown here is derived from an EMBL/GenBank/DDBJ whole genome shotgun (WGS) entry which is preliminary data.</text>
</comment>
<gene>
    <name evidence="5" type="ORF">HGA02_19950</name>
</gene>
<reference evidence="5 6" key="1">
    <citation type="submission" date="2020-04" db="EMBL/GenBank/DDBJ databases">
        <title>MicrobeNet Type strains.</title>
        <authorList>
            <person name="Nicholson A.C."/>
        </authorList>
    </citation>
    <scope>NUCLEOTIDE SEQUENCE [LARGE SCALE GENOMIC DNA]</scope>
    <source>
        <strain evidence="5 6">ATCC BAA-787</strain>
    </source>
</reference>
<dbReference type="InterPro" id="IPR038726">
    <property type="entry name" value="PDDEXK_AddAB-type"/>
</dbReference>
<accession>A0ABX1K6K6</accession>
<evidence type="ECO:0000259" key="4">
    <source>
        <dbReference type="Pfam" id="PF12705"/>
    </source>
</evidence>
<dbReference type="Pfam" id="PF12705">
    <property type="entry name" value="PDDEXK_1"/>
    <property type="match status" value="1"/>
</dbReference>
<organism evidence="5 6">
    <name type="scientific">Cellulomonas septica</name>
    <dbReference type="NCBI Taxonomy" id="285080"/>
    <lineage>
        <taxon>Bacteria</taxon>
        <taxon>Bacillati</taxon>
        <taxon>Actinomycetota</taxon>
        <taxon>Actinomycetes</taxon>
        <taxon>Micrococcales</taxon>
        <taxon>Cellulomonadaceae</taxon>
        <taxon>Cellulomonas</taxon>
    </lineage>
</organism>
<keyword evidence="1" id="KW-0227">DNA damage</keyword>
<sequence length="68" mass="7569">MAVDRDEVVEELVDQAVEQAVEQAVRVRPPSRPGLSPSRANDFLQCPLLFRFRVVDRLPEPPSAAAAR</sequence>